<dbReference type="EMBL" id="BSOW01000004">
    <property type="protein sequence ID" value="GLR84739.1"/>
    <property type="molecule type" value="Genomic_DNA"/>
</dbReference>
<evidence type="ECO:0000256" key="2">
    <source>
        <dbReference type="SAM" id="Phobius"/>
    </source>
</evidence>
<keyword evidence="2" id="KW-0812">Transmembrane</keyword>
<feature type="transmembrane region" description="Helical" evidence="2">
    <location>
        <begin position="20"/>
        <end position="39"/>
    </location>
</feature>
<feature type="transmembrane region" description="Helical" evidence="2">
    <location>
        <begin position="46"/>
        <end position="69"/>
    </location>
</feature>
<feature type="region of interest" description="Disordered" evidence="1">
    <location>
        <begin position="234"/>
        <end position="327"/>
    </location>
</feature>
<feature type="compositionally biased region" description="Low complexity" evidence="1">
    <location>
        <begin position="260"/>
        <end position="284"/>
    </location>
</feature>
<accession>A0ABQ6AUT0</accession>
<protein>
    <submittedName>
        <fullName evidence="3">Uncharacterized protein</fullName>
    </submittedName>
</protein>
<keyword evidence="4" id="KW-1185">Reference proteome</keyword>
<keyword evidence="2" id="KW-0472">Membrane</keyword>
<comment type="caution">
    <text evidence="3">The sequence shown here is derived from an EMBL/GenBank/DDBJ whole genome shotgun (WGS) entry which is preliminary data.</text>
</comment>
<name>A0ABQ6AUT0_9BRAD</name>
<gene>
    <name evidence="3" type="ORF">GCM10007857_14490</name>
</gene>
<evidence type="ECO:0000256" key="1">
    <source>
        <dbReference type="SAM" id="MobiDB-lite"/>
    </source>
</evidence>
<reference evidence="4" key="1">
    <citation type="journal article" date="2019" name="Int. J. Syst. Evol. Microbiol.">
        <title>The Global Catalogue of Microorganisms (GCM) 10K type strain sequencing project: providing services to taxonomists for standard genome sequencing and annotation.</title>
        <authorList>
            <consortium name="The Broad Institute Genomics Platform"/>
            <consortium name="The Broad Institute Genome Sequencing Center for Infectious Disease"/>
            <person name="Wu L."/>
            <person name="Ma J."/>
        </authorList>
    </citation>
    <scope>NUCLEOTIDE SEQUENCE [LARGE SCALE GENOMIC DNA]</scope>
    <source>
        <strain evidence="4">NBRC 102520</strain>
    </source>
</reference>
<proteinExistence type="predicted"/>
<evidence type="ECO:0000313" key="3">
    <source>
        <dbReference type="EMBL" id="GLR84739.1"/>
    </source>
</evidence>
<organism evidence="3 4">
    <name type="scientific">Bradyrhizobium iriomotense</name>
    <dbReference type="NCBI Taxonomy" id="441950"/>
    <lineage>
        <taxon>Bacteria</taxon>
        <taxon>Pseudomonadati</taxon>
        <taxon>Pseudomonadota</taxon>
        <taxon>Alphaproteobacteria</taxon>
        <taxon>Hyphomicrobiales</taxon>
        <taxon>Nitrobacteraceae</taxon>
        <taxon>Bradyrhizobium</taxon>
    </lineage>
</organism>
<feature type="compositionally biased region" description="Pro residues" evidence="1">
    <location>
        <begin position="285"/>
        <end position="296"/>
    </location>
</feature>
<sequence length="327" mass="32878">MNWAWANSLDETWRSPGFPMWLTLAAACFFGLILLITLLRAERSVANGALTVITLLAIGIAVAATIRAYGPTGAGPASEARAQPVTTAALPALSCIDDLAGDTVLAACEKALFGSPEATAAAISYTAAQISRLTALGDVAAAGKNPTPELKALRRAIEHDRYGLVAQVLVARDGCTQFDCAAFRSLTDQQQVAANMDAHVYDGLVARYASSWNAPATPMPGALAALPSSVPTGKPTNAEFPSAASTPAVSIMAPEPPTRAAPSGTAAAPAAPRAPAAATSAQASAPPPAAKKPPAPKAARAPAAAPVQIAPAAQPAQAPAPAAADNN</sequence>
<feature type="compositionally biased region" description="Low complexity" evidence="1">
    <location>
        <begin position="297"/>
        <end position="327"/>
    </location>
</feature>
<dbReference type="Proteomes" id="UP001156905">
    <property type="component" value="Unassembled WGS sequence"/>
</dbReference>
<keyword evidence="2" id="KW-1133">Transmembrane helix</keyword>
<evidence type="ECO:0000313" key="4">
    <source>
        <dbReference type="Proteomes" id="UP001156905"/>
    </source>
</evidence>
<dbReference type="RefSeq" id="WP_284262835.1">
    <property type="nucleotide sequence ID" value="NZ_BSOW01000004.1"/>
</dbReference>